<accession>A0A1G9JD30</accession>
<dbReference type="STRING" id="683260.SAMN05421874_12014"/>
<dbReference type="Proteomes" id="UP000198683">
    <property type="component" value="Unassembled WGS sequence"/>
</dbReference>
<protein>
    <submittedName>
        <fullName evidence="1">Uncharacterized protein</fullName>
    </submittedName>
</protein>
<gene>
    <name evidence="1" type="ORF">SAMN05421874_12014</name>
</gene>
<dbReference type="EMBL" id="FNFB01000020">
    <property type="protein sequence ID" value="SDL35450.1"/>
    <property type="molecule type" value="Genomic_DNA"/>
</dbReference>
<organism evidence="1 2">
    <name type="scientific">Nonomuraea maritima</name>
    <dbReference type="NCBI Taxonomy" id="683260"/>
    <lineage>
        <taxon>Bacteria</taxon>
        <taxon>Bacillati</taxon>
        <taxon>Actinomycetota</taxon>
        <taxon>Actinomycetes</taxon>
        <taxon>Streptosporangiales</taxon>
        <taxon>Streptosporangiaceae</taxon>
        <taxon>Nonomuraea</taxon>
    </lineage>
</organism>
<dbReference type="AlphaFoldDB" id="A0A1G9JD30"/>
<evidence type="ECO:0000313" key="1">
    <source>
        <dbReference type="EMBL" id="SDL35450.1"/>
    </source>
</evidence>
<name>A0A1G9JD30_9ACTN</name>
<sequence length="83" mass="9188">MASRISIRNRGSMASARVKTCFMVRTGRSGESSLPAFLMVQELDLISPSSTAVAKIAFSRRYALAMVTAPMPLSRRSLRHLRM</sequence>
<evidence type="ECO:0000313" key="2">
    <source>
        <dbReference type="Proteomes" id="UP000198683"/>
    </source>
</evidence>
<reference evidence="1 2" key="1">
    <citation type="submission" date="2016-10" db="EMBL/GenBank/DDBJ databases">
        <authorList>
            <person name="de Groot N.N."/>
        </authorList>
    </citation>
    <scope>NUCLEOTIDE SEQUENCE [LARGE SCALE GENOMIC DNA]</scope>
    <source>
        <strain evidence="1 2">CGMCC 4.5681</strain>
    </source>
</reference>
<keyword evidence="2" id="KW-1185">Reference proteome</keyword>
<proteinExistence type="predicted"/>